<keyword evidence="5" id="KW-0175">Coiled coil</keyword>
<evidence type="ECO:0000313" key="7">
    <source>
        <dbReference type="EMBL" id="KAK7083185.1"/>
    </source>
</evidence>
<protein>
    <recommendedName>
        <fullName evidence="6">RING-type domain-containing protein</fullName>
    </recommendedName>
</protein>
<evidence type="ECO:0000256" key="3">
    <source>
        <dbReference type="ARBA" id="ARBA00022833"/>
    </source>
</evidence>
<organism evidence="7 8">
    <name type="scientific">Halocaridina rubra</name>
    <name type="common">Hawaiian red shrimp</name>
    <dbReference type="NCBI Taxonomy" id="373956"/>
    <lineage>
        <taxon>Eukaryota</taxon>
        <taxon>Metazoa</taxon>
        <taxon>Ecdysozoa</taxon>
        <taxon>Arthropoda</taxon>
        <taxon>Crustacea</taxon>
        <taxon>Multicrustacea</taxon>
        <taxon>Malacostraca</taxon>
        <taxon>Eumalacostraca</taxon>
        <taxon>Eucarida</taxon>
        <taxon>Decapoda</taxon>
        <taxon>Pleocyemata</taxon>
        <taxon>Caridea</taxon>
        <taxon>Atyoidea</taxon>
        <taxon>Atyidae</taxon>
        <taxon>Halocaridina</taxon>
    </lineage>
</organism>
<evidence type="ECO:0000313" key="8">
    <source>
        <dbReference type="Proteomes" id="UP001381693"/>
    </source>
</evidence>
<proteinExistence type="predicted"/>
<evidence type="ECO:0000259" key="6">
    <source>
        <dbReference type="PROSITE" id="PS50089"/>
    </source>
</evidence>
<keyword evidence="8" id="KW-1185">Reference proteome</keyword>
<evidence type="ECO:0000256" key="2">
    <source>
        <dbReference type="ARBA" id="ARBA00022771"/>
    </source>
</evidence>
<dbReference type="Pfam" id="PF14634">
    <property type="entry name" value="zf-RING_5"/>
    <property type="match status" value="1"/>
</dbReference>
<dbReference type="PANTHER" id="PTHR47156">
    <property type="entry name" value="PROTEIN CBG20824"/>
    <property type="match status" value="1"/>
</dbReference>
<dbReference type="PANTHER" id="PTHR47156:SF7">
    <property type="entry name" value="RING-TYPE DOMAIN-CONTAINING PROTEIN"/>
    <property type="match status" value="1"/>
</dbReference>
<dbReference type="InterPro" id="IPR001841">
    <property type="entry name" value="Znf_RING"/>
</dbReference>
<reference evidence="7 8" key="1">
    <citation type="submission" date="2023-11" db="EMBL/GenBank/DDBJ databases">
        <title>Halocaridina rubra genome assembly.</title>
        <authorList>
            <person name="Smith C."/>
        </authorList>
    </citation>
    <scope>NUCLEOTIDE SEQUENCE [LARGE SCALE GENOMIC DNA]</scope>
    <source>
        <strain evidence="7">EP-1</strain>
        <tissue evidence="7">Whole</tissue>
    </source>
</reference>
<gene>
    <name evidence="7" type="ORF">SK128_013130</name>
</gene>
<accession>A0AAN9AE86</accession>
<evidence type="ECO:0000256" key="1">
    <source>
        <dbReference type="ARBA" id="ARBA00022723"/>
    </source>
</evidence>
<dbReference type="GO" id="GO:0008270">
    <property type="term" value="F:zinc ion binding"/>
    <property type="evidence" value="ECO:0007669"/>
    <property type="project" value="UniProtKB-KW"/>
</dbReference>
<evidence type="ECO:0000256" key="5">
    <source>
        <dbReference type="SAM" id="Coils"/>
    </source>
</evidence>
<dbReference type="PROSITE" id="PS50089">
    <property type="entry name" value="ZF_RING_2"/>
    <property type="match status" value="1"/>
</dbReference>
<dbReference type="Proteomes" id="UP001381693">
    <property type="component" value="Unassembled WGS sequence"/>
</dbReference>
<feature type="coiled-coil region" evidence="5">
    <location>
        <begin position="96"/>
        <end position="123"/>
    </location>
</feature>
<dbReference type="AlphaFoldDB" id="A0AAN9AE86"/>
<dbReference type="InterPro" id="IPR017907">
    <property type="entry name" value="Znf_RING_CS"/>
</dbReference>
<feature type="non-terminal residue" evidence="7">
    <location>
        <position position="334"/>
    </location>
</feature>
<comment type="caution">
    <text evidence="7">The sequence shown here is derived from an EMBL/GenBank/DDBJ whole genome shotgun (WGS) entry which is preliminary data.</text>
</comment>
<name>A0AAN9AE86_HALRR</name>
<feature type="domain" description="RING-type" evidence="6">
    <location>
        <begin position="8"/>
        <end position="52"/>
    </location>
</feature>
<dbReference type="SUPFAM" id="SSF57850">
    <property type="entry name" value="RING/U-box"/>
    <property type="match status" value="1"/>
</dbReference>
<evidence type="ECO:0000256" key="4">
    <source>
        <dbReference type="PROSITE-ProRule" id="PRU00175"/>
    </source>
</evidence>
<sequence>MNNRPDECQICLNTYDKNRRPRSTTCGHSFCSECLKDSLNQRDNWMKCPRCRKPQRVTSVESFPINYDMEEVMAFLEGPIAAKREKCSCTSVRGIISKLEMLKEEQEREAKLLHTTSENIQKRLQTYADALLTCSNTYFQNFKFKLYCSIVNIAMKPALDKEECRVNKMLQRLTDKTENLLVQFEIAKTLNNIEDVTNFIDCMDICILDLEEATKIARETALKSEILLKTVMVHDKRSFLEKEFKEPIFEDGTKGNSLLNAFGTGYFCHYMDMMNGEELNILDVMILTERTKTLIEAGRLFVTLDGHKTAKINIIDGKIVMWSFKDRTLPEGAH</sequence>
<keyword evidence="3" id="KW-0862">Zinc</keyword>
<dbReference type="InterPro" id="IPR013083">
    <property type="entry name" value="Znf_RING/FYVE/PHD"/>
</dbReference>
<dbReference type="Gene3D" id="3.30.40.10">
    <property type="entry name" value="Zinc/RING finger domain, C3HC4 (zinc finger)"/>
    <property type="match status" value="1"/>
</dbReference>
<keyword evidence="2 4" id="KW-0863">Zinc-finger</keyword>
<dbReference type="PROSITE" id="PS00518">
    <property type="entry name" value="ZF_RING_1"/>
    <property type="match status" value="1"/>
</dbReference>
<dbReference type="EMBL" id="JAXCGZ010003791">
    <property type="protein sequence ID" value="KAK7083185.1"/>
    <property type="molecule type" value="Genomic_DNA"/>
</dbReference>
<keyword evidence="1" id="KW-0479">Metal-binding</keyword>
<dbReference type="InterPro" id="IPR052667">
    <property type="entry name" value="E3_ubiquitin-ligase_RING"/>
</dbReference>
<dbReference type="SMART" id="SM00184">
    <property type="entry name" value="RING"/>
    <property type="match status" value="1"/>
</dbReference>